<evidence type="ECO:0000256" key="3">
    <source>
        <dbReference type="ARBA" id="ARBA00022989"/>
    </source>
</evidence>
<dbReference type="AlphaFoldDB" id="A0A810L5R5"/>
<evidence type="ECO:0000256" key="4">
    <source>
        <dbReference type="ARBA" id="ARBA00023136"/>
    </source>
</evidence>
<dbReference type="GO" id="GO:0016020">
    <property type="term" value="C:membrane"/>
    <property type="evidence" value="ECO:0007669"/>
    <property type="project" value="UniProtKB-SubCell"/>
</dbReference>
<dbReference type="Proteomes" id="UP000680750">
    <property type="component" value="Chromosome"/>
</dbReference>
<accession>A0A810L5R5</accession>
<reference evidence="6" key="1">
    <citation type="submission" date="2020-08" db="EMBL/GenBank/DDBJ databases">
        <title>Whole genome shotgun sequence of Actinocatenispora sera NBRC 101916.</title>
        <authorList>
            <person name="Komaki H."/>
            <person name="Tamura T."/>
        </authorList>
    </citation>
    <scope>NUCLEOTIDE SEQUENCE</scope>
    <source>
        <strain evidence="6">NBRC 101916</strain>
    </source>
</reference>
<dbReference type="KEGG" id="aser:Asera_49520"/>
<gene>
    <name evidence="6" type="ORF">Asera_49520</name>
</gene>
<feature type="transmembrane region" description="Helical" evidence="5">
    <location>
        <begin position="20"/>
        <end position="45"/>
    </location>
</feature>
<organism evidence="6 7">
    <name type="scientific">Actinocatenispora sera</name>
    <dbReference type="NCBI Taxonomy" id="390989"/>
    <lineage>
        <taxon>Bacteria</taxon>
        <taxon>Bacillati</taxon>
        <taxon>Actinomycetota</taxon>
        <taxon>Actinomycetes</taxon>
        <taxon>Micromonosporales</taxon>
        <taxon>Micromonosporaceae</taxon>
        <taxon>Actinocatenispora</taxon>
    </lineage>
</organism>
<evidence type="ECO:0000313" key="7">
    <source>
        <dbReference type="Proteomes" id="UP000680750"/>
    </source>
</evidence>
<dbReference type="InterPro" id="IPR051423">
    <property type="entry name" value="CD225/Dispanin"/>
</dbReference>
<sequence length="92" mass="9796">MPSEYDYVREPSGSTPGTWLGLSIASTVCCCTPFGIVGIVFSALAMGARDRNEMAEMERHLSRARGWTIAAIVCGIIGGIIVLALRGTSDFN</sequence>
<protein>
    <recommendedName>
        <fullName evidence="8">CD225/dispanin family protein</fullName>
    </recommendedName>
</protein>
<comment type="subcellular location">
    <subcellularLocation>
        <location evidence="1">Membrane</location>
    </subcellularLocation>
</comment>
<keyword evidence="7" id="KW-1185">Reference proteome</keyword>
<dbReference type="EMBL" id="AP023354">
    <property type="protein sequence ID" value="BCJ30844.1"/>
    <property type="molecule type" value="Genomic_DNA"/>
</dbReference>
<evidence type="ECO:0000256" key="5">
    <source>
        <dbReference type="SAM" id="Phobius"/>
    </source>
</evidence>
<evidence type="ECO:0008006" key="8">
    <source>
        <dbReference type="Google" id="ProtNLM"/>
    </source>
</evidence>
<evidence type="ECO:0000256" key="2">
    <source>
        <dbReference type="ARBA" id="ARBA00022692"/>
    </source>
</evidence>
<keyword evidence="3 5" id="KW-1133">Transmembrane helix</keyword>
<feature type="transmembrane region" description="Helical" evidence="5">
    <location>
        <begin position="66"/>
        <end position="85"/>
    </location>
</feature>
<dbReference type="PANTHER" id="PTHR14948">
    <property type="entry name" value="NG5"/>
    <property type="match status" value="1"/>
</dbReference>
<evidence type="ECO:0000313" key="6">
    <source>
        <dbReference type="EMBL" id="BCJ30844.1"/>
    </source>
</evidence>
<proteinExistence type="predicted"/>
<keyword evidence="4 5" id="KW-0472">Membrane</keyword>
<dbReference type="PANTHER" id="PTHR14948:SF25">
    <property type="entry name" value="DUF4190 DOMAIN-CONTAINING PROTEIN"/>
    <property type="match status" value="1"/>
</dbReference>
<name>A0A810L5R5_9ACTN</name>
<keyword evidence="2 5" id="KW-0812">Transmembrane</keyword>
<dbReference type="InterPro" id="IPR007593">
    <property type="entry name" value="CD225/Dispanin_fam"/>
</dbReference>
<dbReference type="Pfam" id="PF04505">
    <property type="entry name" value="CD225"/>
    <property type="match status" value="1"/>
</dbReference>
<evidence type="ECO:0000256" key="1">
    <source>
        <dbReference type="ARBA" id="ARBA00004370"/>
    </source>
</evidence>
<dbReference type="RefSeq" id="WP_030447593.1">
    <property type="nucleotide sequence ID" value="NZ_AP023354.1"/>
</dbReference>